<protein>
    <submittedName>
        <fullName evidence="2">Uncharacterized protein</fullName>
    </submittedName>
</protein>
<organism evidence="2 3">
    <name type="scientific">Auricularia subglabra (strain TFB-10046 / SS5)</name>
    <name type="common">White-rot fungus</name>
    <name type="synonym">Auricularia delicata (strain TFB10046)</name>
    <dbReference type="NCBI Taxonomy" id="717982"/>
    <lineage>
        <taxon>Eukaryota</taxon>
        <taxon>Fungi</taxon>
        <taxon>Dikarya</taxon>
        <taxon>Basidiomycota</taxon>
        <taxon>Agaricomycotina</taxon>
        <taxon>Agaricomycetes</taxon>
        <taxon>Auriculariales</taxon>
        <taxon>Auriculariaceae</taxon>
        <taxon>Auricularia</taxon>
    </lineage>
</organism>
<keyword evidence="3" id="KW-1185">Reference proteome</keyword>
<feature type="compositionally biased region" description="Basic and acidic residues" evidence="1">
    <location>
        <begin position="47"/>
        <end position="56"/>
    </location>
</feature>
<dbReference type="Proteomes" id="UP000006514">
    <property type="component" value="Unassembled WGS sequence"/>
</dbReference>
<proteinExistence type="predicted"/>
<feature type="region of interest" description="Disordered" evidence="1">
    <location>
        <begin position="1"/>
        <end position="112"/>
    </location>
</feature>
<evidence type="ECO:0000256" key="1">
    <source>
        <dbReference type="SAM" id="MobiDB-lite"/>
    </source>
</evidence>
<feature type="region of interest" description="Disordered" evidence="1">
    <location>
        <begin position="205"/>
        <end position="236"/>
    </location>
</feature>
<gene>
    <name evidence="2" type="ORF">AURDEDRAFT_174518</name>
</gene>
<dbReference type="AlphaFoldDB" id="J0LG15"/>
<dbReference type="EMBL" id="JH687862">
    <property type="protein sequence ID" value="EJD36395.1"/>
    <property type="molecule type" value="Genomic_DNA"/>
</dbReference>
<dbReference type="KEGG" id="adl:AURDEDRAFT_174518"/>
<sequence>MPAAKGKLTVRKKSGGKRSPASASPGTLDGPESIDTYTGPLGVLPIQEHEPVHPKTPDLAQQAAHSAPKQRSKKNTAAELPTQVPSGGAASEPSAGPEAMDPGLNIMQQPHRPAAAVARQLVEQITAREVGNNIQMVNNEVSMRPEPVQESGQASKLDELESEIDFKLAPGQSTALEGLQEGPASDEEPDSAVHEIIFSFEMGTHEDDEDDQNGEVSECDNPASDEELATAGKRKGKKARAAVSEIPAARPANILLSVPDYSKPKRLQTTITFVKAQNPDFVTAHAAIKKALGGDTKEEIKVEYKMYHSDPVKRKFDALDDWSEWLNNVEKFEKKKKFLETIVVFFSFSVTLEDRLVTKSAKGGADSLGLLGTSKQLHAYKLIRENLDADPCGKPSCRDKYCKVALNGDLGLSLNELQAWGDAFAAGIDGATADTPPHNERFKRFHRDLLELGAQDRRPGVPTRDCKHKDKDVSAGLPPAVSQFFECFDHVLGTAPAVAAPSQPARIVSKLCGPKISDFLAELQESKGNLRNYVRYTEEFTAHKLCFIGELVGWSCEDFQTRIKMQIGSAQMVQQAVADKMAELEAAARSQE</sequence>
<dbReference type="InParanoid" id="J0LG15"/>
<reference evidence="3" key="1">
    <citation type="journal article" date="2012" name="Science">
        <title>The Paleozoic origin of enzymatic lignin decomposition reconstructed from 31 fungal genomes.</title>
        <authorList>
            <person name="Floudas D."/>
            <person name="Binder M."/>
            <person name="Riley R."/>
            <person name="Barry K."/>
            <person name="Blanchette R.A."/>
            <person name="Henrissat B."/>
            <person name="Martinez A.T."/>
            <person name="Otillar R."/>
            <person name="Spatafora J.W."/>
            <person name="Yadav J.S."/>
            <person name="Aerts A."/>
            <person name="Benoit I."/>
            <person name="Boyd A."/>
            <person name="Carlson A."/>
            <person name="Copeland A."/>
            <person name="Coutinho P.M."/>
            <person name="de Vries R.P."/>
            <person name="Ferreira P."/>
            <person name="Findley K."/>
            <person name="Foster B."/>
            <person name="Gaskell J."/>
            <person name="Glotzer D."/>
            <person name="Gorecki P."/>
            <person name="Heitman J."/>
            <person name="Hesse C."/>
            <person name="Hori C."/>
            <person name="Igarashi K."/>
            <person name="Jurgens J.A."/>
            <person name="Kallen N."/>
            <person name="Kersten P."/>
            <person name="Kohler A."/>
            <person name="Kuees U."/>
            <person name="Kumar T.K.A."/>
            <person name="Kuo A."/>
            <person name="LaButti K."/>
            <person name="Larrondo L.F."/>
            <person name="Lindquist E."/>
            <person name="Ling A."/>
            <person name="Lombard V."/>
            <person name="Lucas S."/>
            <person name="Lundell T."/>
            <person name="Martin R."/>
            <person name="McLaughlin D.J."/>
            <person name="Morgenstern I."/>
            <person name="Morin E."/>
            <person name="Murat C."/>
            <person name="Nagy L.G."/>
            <person name="Nolan M."/>
            <person name="Ohm R.A."/>
            <person name="Patyshakuliyeva A."/>
            <person name="Rokas A."/>
            <person name="Ruiz-Duenas F.J."/>
            <person name="Sabat G."/>
            <person name="Salamov A."/>
            <person name="Samejima M."/>
            <person name="Schmutz J."/>
            <person name="Slot J.C."/>
            <person name="St John F."/>
            <person name="Stenlid J."/>
            <person name="Sun H."/>
            <person name="Sun S."/>
            <person name="Syed K."/>
            <person name="Tsang A."/>
            <person name="Wiebenga A."/>
            <person name="Young D."/>
            <person name="Pisabarro A."/>
            <person name="Eastwood D.C."/>
            <person name="Martin F."/>
            <person name="Cullen D."/>
            <person name="Grigoriev I.V."/>
            <person name="Hibbett D.S."/>
        </authorList>
    </citation>
    <scope>NUCLEOTIDE SEQUENCE [LARGE SCALE GENOMIC DNA]</scope>
    <source>
        <strain evidence="3">TFB10046</strain>
    </source>
</reference>
<name>J0LG15_AURST</name>
<evidence type="ECO:0000313" key="3">
    <source>
        <dbReference type="Proteomes" id="UP000006514"/>
    </source>
</evidence>
<evidence type="ECO:0000313" key="2">
    <source>
        <dbReference type="EMBL" id="EJD36395.1"/>
    </source>
</evidence>
<accession>J0LG15</accession>